<dbReference type="InterPro" id="IPR000719">
    <property type="entry name" value="Prot_kinase_dom"/>
</dbReference>
<organism evidence="2 3">
    <name type="scientific">Polyporus arcularius HHB13444</name>
    <dbReference type="NCBI Taxonomy" id="1314778"/>
    <lineage>
        <taxon>Eukaryota</taxon>
        <taxon>Fungi</taxon>
        <taxon>Dikarya</taxon>
        <taxon>Basidiomycota</taxon>
        <taxon>Agaricomycotina</taxon>
        <taxon>Agaricomycetes</taxon>
        <taxon>Polyporales</taxon>
        <taxon>Polyporaceae</taxon>
        <taxon>Polyporus</taxon>
    </lineage>
</organism>
<dbReference type="InParanoid" id="A0A5C3PVK0"/>
<evidence type="ECO:0000259" key="1">
    <source>
        <dbReference type="PROSITE" id="PS50011"/>
    </source>
</evidence>
<dbReference type="Gene3D" id="1.10.510.10">
    <property type="entry name" value="Transferase(Phosphotransferase) domain 1"/>
    <property type="match status" value="1"/>
</dbReference>
<dbReference type="PANTHER" id="PTHR44167">
    <property type="entry name" value="OVARIAN-SPECIFIC SERINE/THREONINE-PROTEIN KINASE LOK-RELATED"/>
    <property type="match status" value="1"/>
</dbReference>
<dbReference type="STRING" id="1314778.A0A5C3PVK0"/>
<protein>
    <recommendedName>
        <fullName evidence="1">Protein kinase domain-containing protein</fullName>
    </recommendedName>
</protein>
<dbReference type="SUPFAM" id="SSF56112">
    <property type="entry name" value="Protein kinase-like (PK-like)"/>
    <property type="match status" value="1"/>
</dbReference>
<dbReference type="PANTHER" id="PTHR44167:SF24">
    <property type="entry name" value="SERINE_THREONINE-PROTEIN KINASE CHK2"/>
    <property type="match status" value="1"/>
</dbReference>
<dbReference type="AlphaFoldDB" id="A0A5C3PVK0"/>
<reference evidence="2 3" key="1">
    <citation type="journal article" date="2019" name="Nat. Ecol. Evol.">
        <title>Megaphylogeny resolves global patterns of mushroom evolution.</title>
        <authorList>
            <person name="Varga T."/>
            <person name="Krizsan K."/>
            <person name="Foldi C."/>
            <person name="Dima B."/>
            <person name="Sanchez-Garcia M."/>
            <person name="Sanchez-Ramirez S."/>
            <person name="Szollosi G.J."/>
            <person name="Szarkandi J.G."/>
            <person name="Papp V."/>
            <person name="Albert L."/>
            <person name="Andreopoulos W."/>
            <person name="Angelini C."/>
            <person name="Antonin V."/>
            <person name="Barry K.W."/>
            <person name="Bougher N.L."/>
            <person name="Buchanan P."/>
            <person name="Buyck B."/>
            <person name="Bense V."/>
            <person name="Catcheside P."/>
            <person name="Chovatia M."/>
            <person name="Cooper J."/>
            <person name="Damon W."/>
            <person name="Desjardin D."/>
            <person name="Finy P."/>
            <person name="Geml J."/>
            <person name="Haridas S."/>
            <person name="Hughes K."/>
            <person name="Justo A."/>
            <person name="Karasinski D."/>
            <person name="Kautmanova I."/>
            <person name="Kiss B."/>
            <person name="Kocsube S."/>
            <person name="Kotiranta H."/>
            <person name="LaButti K.M."/>
            <person name="Lechner B.E."/>
            <person name="Liimatainen K."/>
            <person name="Lipzen A."/>
            <person name="Lukacs Z."/>
            <person name="Mihaltcheva S."/>
            <person name="Morgado L.N."/>
            <person name="Niskanen T."/>
            <person name="Noordeloos M.E."/>
            <person name="Ohm R.A."/>
            <person name="Ortiz-Santana B."/>
            <person name="Ovrebo C."/>
            <person name="Racz N."/>
            <person name="Riley R."/>
            <person name="Savchenko A."/>
            <person name="Shiryaev A."/>
            <person name="Soop K."/>
            <person name="Spirin V."/>
            <person name="Szebenyi C."/>
            <person name="Tomsovsky M."/>
            <person name="Tulloss R.E."/>
            <person name="Uehling J."/>
            <person name="Grigoriev I.V."/>
            <person name="Vagvolgyi C."/>
            <person name="Papp T."/>
            <person name="Martin F.M."/>
            <person name="Miettinen O."/>
            <person name="Hibbett D.S."/>
            <person name="Nagy L.G."/>
        </authorList>
    </citation>
    <scope>NUCLEOTIDE SEQUENCE [LARGE SCALE GENOMIC DNA]</scope>
    <source>
        <strain evidence="2 3">HHB13444</strain>
    </source>
</reference>
<feature type="domain" description="Protein kinase" evidence="1">
    <location>
        <begin position="1"/>
        <end position="372"/>
    </location>
</feature>
<dbReference type="PROSITE" id="PS50011">
    <property type="entry name" value="PROTEIN_KINASE_DOM"/>
    <property type="match status" value="1"/>
</dbReference>
<dbReference type="EMBL" id="ML210993">
    <property type="protein sequence ID" value="TFK92729.1"/>
    <property type="molecule type" value="Genomic_DNA"/>
</dbReference>
<dbReference type="GO" id="GO:0004672">
    <property type="term" value="F:protein kinase activity"/>
    <property type="evidence" value="ECO:0007669"/>
    <property type="project" value="InterPro"/>
</dbReference>
<name>A0A5C3PVK0_9APHY</name>
<proteinExistence type="predicted"/>
<evidence type="ECO:0000313" key="2">
    <source>
        <dbReference type="EMBL" id="TFK92729.1"/>
    </source>
</evidence>
<dbReference type="SMART" id="SM00220">
    <property type="entry name" value="S_TKc"/>
    <property type="match status" value="1"/>
</dbReference>
<dbReference type="GO" id="GO:0005524">
    <property type="term" value="F:ATP binding"/>
    <property type="evidence" value="ECO:0007669"/>
    <property type="project" value="InterPro"/>
</dbReference>
<dbReference type="InterPro" id="IPR011009">
    <property type="entry name" value="Kinase-like_dom_sf"/>
</dbReference>
<keyword evidence="3" id="KW-1185">Reference proteome</keyword>
<evidence type="ECO:0000313" key="3">
    <source>
        <dbReference type="Proteomes" id="UP000308197"/>
    </source>
</evidence>
<dbReference type="Proteomes" id="UP000308197">
    <property type="component" value="Unassembled WGS sequence"/>
</dbReference>
<sequence length="372" mass="43984">MQARADYSSDPFYYKHMKGGLSNAEFFWRDHYRFLEEKGYRLHHRYSPDWEPSWLKSGKSPVRCEDGFPPFRLTTIQATRTSDGRIVVLKQIWTKNTPTEVKITRFFCNKRNAVDPKNHSVFVYDTLQSPIYKVVFFVMPYLMRVHDIKFATVGEVLECLRQIFEGLLFIHRQNVAHCDLQIFNIMMDPMPLLSEVPHFLWEHRSYVNPERRVKRYTRTDHPVRYYIIDFGLSTKFSPGEPHIAPIVFGGDKSVPEYADAPGNCDPFKVDIYHLGNMIREDFMQESRSLGFMRSLVDSLTCEEPSDRPTIEEAMQEFEQLLGSLSQWTLRSRYVYRDELFFVRPFRAVRHICRTIRWLATMTPVIPTYEVVS</sequence>
<accession>A0A5C3PVK0</accession>
<gene>
    <name evidence="2" type="ORF">K466DRAFT_594989</name>
</gene>